<sequence>MSEPVRLSKRLVELLGCSRREAELYIEGGWVTVAGEVVEQPQFKVTDEPIVLLPGAEAEDVPPATLLLHKPAGCSVEQALALLTRENRWAEDDPTLRAVHKHLVRQQPVGLLEREASGLLVFTQSWGVTRHLTNRHKPLEEEYVAEVKGTLVDGGLDKLKRGIRQGERTLPVCKASWQNETHLRLALKAPQPGDIRTLCRLVGLQLVSLRRIRLGTVSMAKLPQGQWRYLKPNERF</sequence>
<name>A0A0B3BX39_9PSED</name>
<organism evidence="13 14">
    <name type="scientific">Pseudomonas flexibilis</name>
    <dbReference type="NCBI Taxonomy" id="706570"/>
    <lineage>
        <taxon>Bacteria</taxon>
        <taxon>Pseudomonadati</taxon>
        <taxon>Pseudomonadota</taxon>
        <taxon>Gammaproteobacteria</taxon>
        <taxon>Pseudomonadales</taxon>
        <taxon>Pseudomonadaceae</taxon>
        <taxon>Pseudomonas</taxon>
    </lineage>
</organism>
<evidence type="ECO:0000256" key="9">
    <source>
        <dbReference type="ARBA" id="ARBA00042890"/>
    </source>
</evidence>
<evidence type="ECO:0000256" key="7">
    <source>
        <dbReference type="ARBA" id="ARBA00041697"/>
    </source>
</evidence>
<dbReference type="InterPro" id="IPR036986">
    <property type="entry name" value="S4_RNA-bd_sf"/>
</dbReference>
<dbReference type="PANTHER" id="PTHR47683:SF2">
    <property type="entry name" value="RNA-BINDING S4 DOMAIN-CONTAINING PROTEIN"/>
    <property type="match status" value="1"/>
</dbReference>
<reference evidence="13 14" key="1">
    <citation type="submission" date="2014-11" db="EMBL/GenBank/DDBJ databases">
        <title>Genome sequence of Pseudomonas tuomuerensis JCM 14085.</title>
        <authorList>
            <person name="Shin S.-K."/>
            <person name="Yi H."/>
        </authorList>
    </citation>
    <scope>NUCLEOTIDE SEQUENCE [LARGE SCALE GENOMIC DNA]</scope>
    <source>
        <strain evidence="13 14">JCM 14085</strain>
    </source>
</reference>
<dbReference type="InterPro" id="IPR020103">
    <property type="entry name" value="PsdUridine_synth_cat_dom_sf"/>
</dbReference>
<comment type="catalytic activity">
    <reaction evidence="3">
        <text>uridine(2604) in 23S rRNA = pseudouridine(2604) in 23S rRNA</text>
        <dbReference type="Rhea" id="RHEA:38875"/>
        <dbReference type="Rhea" id="RHEA-COMP:10093"/>
        <dbReference type="Rhea" id="RHEA-COMP:10094"/>
        <dbReference type="ChEBI" id="CHEBI:65314"/>
        <dbReference type="ChEBI" id="CHEBI:65315"/>
        <dbReference type="EC" id="5.4.99.21"/>
    </reaction>
</comment>
<dbReference type="GO" id="GO:0003723">
    <property type="term" value="F:RNA binding"/>
    <property type="evidence" value="ECO:0007669"/>
    <property type="project" value="UniProtKB-KW"/>
</dbReference>
<dbReference type="Proteomes" id="UP000030980">
    <property type="component" value="Unassembled WGS sequence"/>
</dbReference>
<evidence type="ECO:0000313" key="14">
    <source>
        <dbReference type="Proteomes" id="UP000030980"/>
    </source>
</evidence>
<dbReference type="OrthoDB" id="9807213at2"/>
<dbReference type="SUPFAM" id="SSF55174">
    <property type="entry name" value="Alpha-L RNA-binding motif"/>
    <property type="match status" value="1"/>
</dbReference>
<accession>A0A0B3BX39</accession>
<dbReference type="Gene3D" id="3.10.290.10">
    <property type="entry name" value="RNA-binding S4 domain"/>
    <property type="match status" value="1"/>
</dbReference>
<evidence type="ECO:0000256" key="11">
    <source>
        <dbReference type="PROSITE-ProRule" id="PRU00182"/>
    </source>
</evidence>
<proteinExistence type="predicted"/>
<dbReference type="EMBL" id="JTAK01000002">
    <property type="protein sequence ID" value="KHO65259.1"/>
    <property type="molecule type" value="Genomic_DNA"/>
</dbReference>
<dbReference type="RefSeq" id="WP_039606015.1">
    <property type="nucleotide sequence ID" value="NZ_FMUP01000001.1"/>
</dbReference>
<dbReference type="GO" id="GO:0160138">
    <property type="term" value="F:23S rRNA pseudouridine(2604) synthase activity"/>
    <property type="evidence" value="ECO:0007669"/>
    <property type="project" value="UniProtKB-EC"/>
</dbReference>
<dbReference type="InterPro" id="IPR002942">
    <property type="entry name" value="S4_RNA-bd"/>
</dbReference>
<evidence type="ECO:0000256" key="4">
    <source>
        <dbReference type="ARBA" id="ARBA00038922"/>
    </source>
</evidence>
<gene>
    <name evidence="13" type="ORF">PT85_03965</name>
</gene>
<evidence type="ECO:0000256" key="5">
    <source>
        <dbReference type="ARBA" id="ARBA00039989"/>
    </source>
</evidence>
<dbReference type="Pfam" id="PF00849">
    <property type="entry name" value="PseudoU_synth_2"/>
    <property type="match status" value="1"/>
</dbReference>
<keyword evidence="1" id="KW-0413">Isomerase</keyword>
<dbReference type="GO" id="GO:0000455">
    <property type="term" value="P:enzyme-directed rRNA pseudouridine synthesis"/>
    <property type="evidence" value="ECO:0007669"/>
    <property type="project" value="UniProtKB-ARBA"/>
</dbReference>
<dbReference type="SUPFAM" id="SSF55120">
    <property type="entry name" value="Pseudouridine synthase"/>
    <property type="match status" value="1"/>
</dbReference>
<evidence type="ECO:0000256" key="2">
    <source>
        <dbReference type="ARBA" id="ARBA00036390"/>
    </source>
</evidence>
<evidence type="ECO:0000259" key="12">
    <source>
        <dbReference type="SMART" id="SM00363"/>
    </source>
</evidence>
<protein>
    <recommendedName>
        <fullName evidence="5">Dual-specificity RNA pseudouridine synthase RluF</fullName>
        <ecNumber evidence="4">5.4.99.21</ecNumber>
    </recommendedName>
    <alternativeName>
        <fullName evidence="7">23S rRNA pseudouridine(2604) synthase</fullName>
    </alternativeName>
    <alternativeName>
        <fullName evidence="9">Ribosomal large subunit pseudouridine synthase F</fullName>
    </alternativeName>
    <alternativeName>
        <fullName evidence="8">rRNA pseudouridylate synthase F</fullName>
    </alternativeName>
    <alternativeName>
        <fullName evidence="10">rRNA-uridine isomerase F</fullName>
    </alternativeName>
    <alternativeName>
        <fullName evidence="6">tRNA(Tyr) pseudouridine(35) synthase</fullName>
    </alternativeName>
</protein>
<dbReference type="SMART" id="SM00363">
    <property type="entry name" value="S4"/>
    <property type="match status" value="1"/>
</dbReference>
<evidence type="ECO:0000256" key="6">
    <source>
        <dbReference type="ARBA" id="ARBA00041420"/>
    </source>
</evidence>
<comment type="caution">
    <text evidence="13">The sequence shown here is derived from an EMBL/GenBank/DDBJ whole genome shotgun (WGS) entry which is preliminary data.</text>
</comment>
<dbReference type="STRING" id="706570.PT85_03965"/>
<keyword evidence="14" id="KW-1185">Reference proteome</keyword>
<evidence type="ECO:0000256" key="3">
    <source>
        <dbReference type="ARBA" id="ARBA00036535"/>
    </source>
</evidence>
<evidence type="ECO:0000256" key="10">
    <source>
        <dbReference type="ARBA" id="ARBA00043147"/>
    </source>
</evidence>
<evidence type="ECO:0000256" key="1">
    <source>
        <dbReference type="ARBA" id="ARBA00023235"/>
    </source>
</evidence>
<dbReference type="PROSITE" id="PS50889">
    <property type="entry name" value="S4"/>
    <property type="match status" value="1"/>
</dbReference>
<dbReference type="AlphaFoldDB" id="A0A0B3BX39"/>
<dbReference type="CDD" id="cd00165">
    <property type="entry name" value="S4"/>
    <property type="match status" value="1"/>
</dbReference>
<dbReference type="Pfam" id="PF01479">
    <property type="entry name" value="S4"/>
    <property type="match status" value="1"/>
</dbReference>
<dbReference type="InterPro" id="IPR006145">
    <property type="entry name" value="PsdUridine_synth_RsuA/RluA"/>
</dbReference>
<comment type="catalytic activity">
    <reaction evidence="2">
        <text>uridine(35) in tRNA(Tyr) = pseudouridine(35) in tRNA(Tyr)</text>
        <dbReference type="Rhea" id="RHEA:60556"/>
        <dbReference type="Rhea" id="RHEA-COMP:15607"/>
        <dbReference type="Rhea" id="RHEA-COMP:15608"/>
        <dbReference type="ChEBI" id="CHEBI:65314"/>
        <dbReference type="ChEBI" id="CHEBI:65315"/>
    </reaction>
</comment>
<evidence type="ECO:0000256" key="8">
    <source>
        <dbReference type="ARBA" id="ARBA00042843"/>
    </source>
</evidence>
<keyword evidence="11" id="KW-0694">RNA-binding</keyword>
<dbReference type="PANTHER" id="PTHR47683">
    <property type="entry name" value="PSEUDOURIDINE SYNTHASE FAMILY PROTEIN-RELATED"/>
    <property type="match status" value="1"/>
</dbReference>
<dbReference type="InterPro" id="IPR050343">
    <property type="entry name" value="RsuA_PseudoU_synthase"/>
</dbReference>
<feature type="domain" description="RNA-binding S4" evidence="12">
    <location>
        <begin position="5"/>
        <end position="67"/>
    </location>
</feature>
<evidence type="ECO:0000313" key="13">
    <source>
        <dbReference type="EMBL" id="KHO65259.1"/>
    </source>
</evidence>
<dbReference type="Gene3D" id="3.30.2350.10">
    <property type="entry name" value="Pseudouridine synthase"/>
    <property type="match status" value="1"/>
</dbReference>
<dbReference type="EC" id="5.4.99.21" evidence="4"/>